<sequence length="5450" mass="556191">MVRITLNNGATSVTINKFVLLVFGLLCSTLSLFAQTDSCSTSPDGEVIVNGTSCSFVTFNKSFDARNGNAYWLNTALAACNAATSVDTWGWFTAISTSTTIRYESTELGVAPILHLFNQCNPIMSDIGCAYNPGTGLAEVTIATVIGQAYHFRLQAKDSDGPYPGRVCIFNNAIVPAPTITSLATSSGCPGSSLVINGTNLLSANAVKIGGTPAQIISKNESSVTVNVGLGTTGTVEVTTQGGTATSIASFTVLSGGSSDPLGSPCNPFTSLSQVRTATPNGQYSFVLNGNVFNSRIENGFLLIANDVGAALSLDLQELSNLSVTTRGIVSSGVLSNLGNVSKVRIKSSDGVLDVETTDPTIIARVKAGQTIHQGQADNVLNDSWAGTSAANIKEDAGCPTSFGASLKGNLIHTCGSFNGMNWIPNIGYRRINDSQGDVATGVSFGLWVEGVPSLQVIAQTNAAQNITSSTVTLTGEVNPRLLTGTYEFELGPTTVYNQTIVATPPSGSGDAVVPITADVTGLQQNTTYHYRVKVTTADGISYGNDQTFTTLSINAPPTGNLIHNFEFNGNLNDSQPTGELFSIPVPCTNSFGTNPNQWNWTATRSPGGGLFLATANLPNPENYTLALDFSFSDVSGKRKILSFGDFFENKGVYFLSGGIDQVDGSIYGFGTLNANTFYKLILTRDATTKELKTYIIGPSGVLQLLGTLTDTNNDAVPINSSASNRDFTFFLDDASTNNEYTPSGSVRFIKMWDAPLSEAQLTTLFPSPLPTITSLSTLSGCQGSSLIINGANLTGVQSVTIGGTAATVVSTTATSVTVTVGSGTTGTVSVTSPSGTATSTEVYTVASGGALGSVCNPFTNVNQVTDATPNGLYHFDLNGNKFETKVENGWVLVLNDSGASVKQGLQVVNTLDVTTRGILSNSVLSNLGDFNNINVKSSNGVVDAFSNNATLVSRLKASQTLHQGSNDNAINDSWTGIGAVYLTTNATCPSGDGSALNGSVIHICGPSNTLNWIPNRGVREITDAAGFVGAGISFGLWIKKVATPTILSLSSLNGCIGATLVINGTNLATTQTVTVGGTAATVISATETSVTVKIGNGTTGTVQLTTLGGSVTSAETYTISTVFNPSEPLGTGCNPFTSIQQITPATPNGLYFFNLGGNAFETKVEGGWVLVLNDVGASVKQGLQVVNSLDVTTRGILSNSALSNLGNVNAVKVKSSDGVLDAVSSNSAIISRVKAGQTIHKGLVDNAINDSWIGASASSLTGDATCTNTSTDITLNLNVLQLCGNVNGVSWIPIAGERRISFNNGDVADNVSFGLWVKQASPVAGISGRNLWLKANEGVTNSGANVTGWTDQTGTNTFTKQGTIGYQTNGINFNPTASFSNGYTTGVLPPNRLEGNTDINVVQAFAVYKNATSSPARTTSLFGRFDGNNNVTTGLFLGPTNDNTYVYFELNAIADAYLSFPSSINYDKFNLQTIDVSPTVTPFAKAWTNGKNSLVEATPTGGIEYMAIPLTPLIGGTKNSSFFNFNGEVAEIITYNTGLSTFDKIKVESYLAVKYGITLDESVNNYVSSSGSSIWEYRTHWHDVFGIGKDDAISLNQSQSNSINTGSGDGTGQSGKGNIVLSDPTSLDDGDFLMMGHDNAALTEQTTEVPKAGQNRIAREWRVKRSGDPGTVDLSFDIAGLTFSGSTASQFKLLIDADGDFNSGATSVSAGSLSGSKVVFNGVTLPDGFYLTIVTKTPGPGVTGASLWLKANEGVTNSGANLTGWADQTNTNTFTKVGTIGYQNNAINFNQSVVFKNPENKINLPVNRLDGNTDILYVDGFAVYKSNRTKSTLIGGVNAGAKYGQGIFVSDGVPQVLVGSGANSAHSQFNNPNLSSYNIANLDVSLTTSPFATGRLNGLPQTLSHSGGQAFTSLNVKPMIGGTNNKRDPGGWFDFEGEVAEVVLFPSSLTLVDKVKVESYLAIKYGITLAPSVVSYVNSLGTVLWNDTKYWHDVFGIGKDDASSLNQSQSNSINTGSGDGKGQSGKGNIVLSDPTSLNDGDFLMMGHDNAALTEQTTDLPANLSGKKRLSREWKVKKTNTPGTYNLSFDTTGLCLSASTAADFKLLVDSDEDGEFIAATTIDAASYANNILYFTGVDLPNNAVFTFLTSPPTIQLTSAVGTDAQTVCANTALTSIVYTTSKITNAVVTDLPAGVSANFSSNTLTISGTPTASGVFNYTIQLSSTQCPPLADVKGTITVTTLPNKPSITTSGPTSFCAPGSVVLTSSAATGNQWYKDRVAIVGATGTSYTATDTNTYTVIVTQNGCISQESDLVEVTANIASSAPTLSANGNTVICEGGSVRLHTSSLTGNKWFKNGVEIPGETGRDYNATSTGTYTVETINTAGCVSGLSTPIQVTVNPNKIVAPITGADSVCKGSSITLSSTTKTGVWNSSNTGIASIDGSGVVTGVSAGTVTITYSEANSSGCVTSVSKTITVIAQPIQPTITASGVTSFCSPATVTLSSSATTGNQWYKDGNAITGATDSVYTTADSGSYTVISTIDGCASAESAAVVVTVSVPPAVDPIAGAAVVCAGNTIQLSNTILKGVWSTSNTSIATVDGSGRVTGVSTGIATITFTVTTKFGCATSVSKDITVIALPSKPSITAASSTSFCAPGSVVLTSSASTGNQWYKDGTIIAGATTSSYTAADSGIYTVIVTQNGCVSVESDQVTVTANVTPSVPTLNATGNTIICEGGSVRLHTSSLTDNIWFKDGLVIPGVTGSDYIATTTGTYTVESSNTSGCVSGLSVPIVVTINPNRIVAPITGADRVCANASITLSNATSGGVWSSSNTGIASIDGSGEVTGIIGGTVTITYSASNTSGCVTSVSKTITVTPEPVTPVIATSGPTSFCLPGSVVLSSSATTGNQWYKNGGPIAGATASVYTATDSGSYTVISTQSGCSSNESGAVVVQANVVPVLDPITGADVVCTSTTTLLSNTFPRGVWSSSNTGIATIDGSGLLTGISAGRVTITYTITSRLSGCSSTVSKEITVSTLPSKPSITTSGATSFCAPGSVVLRSSASSGNQWYKDGTAITGATTNSYTATDSGIYTVIVTQNSCVSLESNQVTVTANATPSVPTLNATGNTVICEGASVRLHTSSVTGNKWFKDGVEILGETGSDYIATTTGTYTVESINTTGCVSGLSVPIVVTVNPNPIVVPITGADRVCANASITLSNATAGGVWSSSNTGIATIDGSGEVTGIIGGTVSISYSVTSSSGCVTSVTKTIMVTQEPVTPVIGTSGPTTFCIPGSVVLSSSATTGNQWYKDGLPIAGATANVYTATDSGSYRVISTQNGCSSIVSGAVVVQANVVPVLDPITGADVVCTSTTSLLSNTIPRGVWSSSNTGIATIDGSGLLTGISAGRVTITYTFTARLSGCSSSVSKEITVGTLPSKPSISTSGATSFCTPGSVVLRSSASSGNQWYKDGTAIAGATTNSYTATDSGSYSVIVTQNSCVSLESDQVTVSANATPSIPTLNATGNTVICEGASLRLHTSSLTGNKWFKNGIEIPGETGSDYIVTTSGSYTVETINTTGCVSGTSAPILVTVDPNRIVAPITGADRVCANASITLSNTTAGGVWSSSNTGIATIDGSGEVTGIIGGTVSISYSVTNSSGCVTSVSKTITVTPEPVTPVIATSGPTSFCLPGSVVLSSSATTGNQWYKDGLPIVGATASVYTATDSGSYSVISTQNGCSSIDSGAVVVRANGLPFLDPITGADVVCTSTTTLLSNTIPRGVWSSSNTGIATIDGSGLLAGISAGRVTITYTFTSRLSGCSSTVSKEITVSTLPSKPSISKSGATSFCAPGSVVLRSSASSGNQWYKDGTIIVGATASTYTATDSGIYSVIVTQNSCVSLESDQVTVTANAIPSVPTLNATGNTVICEGASVRLHTSSVTGNKWFKNGIEIPGVTGSDYIATTTGTYTVETINATGCVSGTSAPILVTVNPNKIVASITGADRVCANASITLSNATAGGVWSSSNSGIATVDGSGEVTGIIGGTVTITYSASNTSGCVTSVSKTITVTPEPVTPVIGTSGPTTFCIPGSVVLSSSATTGNQWYKDGLPIVGATASVYTATDSGSYSVISTQNGCSSIESGAVVVQANVVPVLDPITGADLVCTSTTTLLSNTFPRGVWSSSNTGIATIDGSGLLTGISAGRVTITYTFTARLSGCSSTVSKEITVSTLPRKPSVTAASSTSFCAPGSVVLRSSANTGNQWFKEGVAIQGATANNYTATDSGIYTLVVTQNGCVSLESDQVTVTANATPSDPTLNATGNTIICEGASVRLHTSSPSGNIWFKDGVEIPGETGSDYIATTTGTYTVETINTTGCVSGLSAPILVTVDPNRIVAPITGADRVCEGSSITLASTTTAGVWSSSNTGIASIDGSGVVTGVSAGTVTITYSASNTSGCTTSVSKTITVIAQPIQPTITASGVTSFCSPATVTLTSSATTGNQWYKDGAAITGATARVYTASDSGSYTVSAVNGCSSIESIPVVVTVSVPPVVDPIVGAAVVCAGNTIQLSNTILKGVWSTSNTGIATIDGSGLLTGVSAGTATIIFTVTTKFGCVTSVSKDITVRGLPNKPSITPSGATSFCAPGSVVLRSSATTGNQWYKDGTAIVGVTTSSYTVTVSGIYTVIVTQNGCVSIESDQVTVTANATPSVPTLNATGNTIICEGGSVRLHTSSVTDNIWFKDGLVIPGVTGSDYNATTTGTYTVESSNISGCVSGLSVPIVVTVNPNRIVAPITGVDRVCEGSSITLSSTTTAGVWSSSNTGIASIDGSGVVTGLSAGRVTITYSVTNAAGCTTSVSKLMTIISQTIKPTITPASSTSFCAPGSVVLRSSATTGNQWYKDGSTITGAITSSYTATDSGIYSVIVTQNSCASEMSDGVLVTANATPGIPIIRSSRNTTVCEGTSVRLYTSSTTGNQWLKDGLVIAGATGSEYFATTSGSYTLETINATGCVSGVSTVIQVVVSPNLVVTPITGTDTVCAGSSILLSNSTTGGVWSTSNTGIATVDGSGLVTGVSAGSVTITYSVTNAAGCTTSVSKSLTIIAQPIQPTITPASSTSFCTPGLVILNSSVSTGNQWFKDGTAILGATASSYTATTSGSYTVQVTQNSCSSVVSNVILVTANALPVLGPISGPNSLNVGSSITLTNGTSAGVWSSNNNAVATITPSGVVTGISSGSVIISYTVTNGAACTSVVTKTITVLDFVLNAVDDDFTSTPFDASKEQVLDVLANDKENNGTINAQSIVVTIVDNDGLQGVTVDSQGRVVIPAGSAIGIYILTYSICDKLNANNCSTAMITVELKDPCDFDDSAAGCDVVARNAISPNNDGLNDVFIIDRIENYPDNTVEIYNRWGQLVFKMNGYNNSSKVFVGNAEGAGVNDKNANLASGTYYYVIKYKKPISGAMKQKVGFLYISY</sequence>
<feature type="signal peptide" evidence="2">
    <location>
        <begin position="1"/>
        <end position="34"/>
    </location>
</feature>
<dbReference type="InterPro" id="IPR013783">
    <property type="entry name" value="Ig-like_fold"/>
</dbReference>
<feature type="domain" description="BIG2" evidence="3">
    <location>
        <begin position="2392"/>
        <end position="2481"/>
    </location>
</feature>
<dbReference type="Proteomes" id="UP000182961">
    <property type="component" value="Unassembled WGS sequence"/>
</dbReference>
<dbReference type="RefSeq" id="WP_074917545.1">
    <property type="nucleotide sequence ID" value="NZ_CBCRUM010000007.1"/>
</dbReference>
<evidence type="ECO:0000313" key="4">
    <source>
        <dbReference type="EMBL" id="SFM64369.1"/>
    </source>
</evidence>
<proteinExistence type="predicted"/>
<feature type="domain" description="BIG2" evidence="3">
    <location>
        <begin position="3181"/>
        <end position="3263"/>
    </location>
</feature>
<dbReference type="Gene3D" id="2.60.40.1080">
    <property type="match status" value="14"/>
</dbReference>
<dbReference type="InterPro" id="IPR058515">
    <property type="entry name" value="DUF8202"/>
</dbReference>
<dbReference type="InterPro" id="IPR008964">
    <property type="entry name" value="Invasin/intimin_cell_adhesion"/>
</dbReference>
<keyword evidence="5" id="KW-1185">Reference proteome</keyword>
<dbReference type="SMART" id="SM00635">
    <property type="entry name" value="BID_2"/>
    <property type="match status" value="15"/>
</dbReference>
<dbReference type="NCBIfam" id="TIGR04131">
    <property type="entry name" value="Bac_Flav_CTERM"/>
    <property type="match status" value="1"/>
</dbReference>
<evidence type="ECO:0000256" key="1">
    <source>
        <dbReference type="SAM" id="MobiDB-lite"/>
    </source>
</evidence>
<dbReference type="SUPFAM" id="SSF81296">
    <property type="entry name" value="E set domains"/>
    <property type="match status" value="3"/>
</dbReference>
<feature type="region of interest" description="Disordered" evidence="1">
    <location>
        <begin position="2007"/>
        <end position="2029"/>
    </location>
</feature>
<feature type="domain" description="BIG2" evidence="3">
    <location>
        <begin position="3971"/>
        <end position="4049"/>
    </location>
</feature>
<feature type="domain" description="BIG2" evidence="3">
    <location>
        <begin position="4996"/>
        <end position="5071"/>
    </location>
</feature>
<evidence type="ECO:0000256" key="2">
    <source>
        <dbReference type="SAM" id="SignalP"/>
    </source>
</evidence>
<protein>
    <submittedName>
        <fullName evidence="4">Gliding motility-associated C-terminal domain-containing protein</fullName>
    </submittedName>
</protein>
<feature type="domain" description="BIG2" evidence="3">
    <location>
        <begin position="3730"/>
        <end position="3809"/>
    </location>
</feature>
<gene>
    <name evidence="4" type="ORF">SAMN05444143_101847</name>
</gene>
<dbReference type="eggNOG" id="COG1361">
    <property type="taxonomic scope" value="Bacteria"/>
</dbReference>
<accession>A0A1I4SIU5</accession>
<dbReference type="InterPro" id="IPR026341">
    <property type="entry name" value="T9SS_type_B"/>
</dbReference>
<dbReference type="eggNOG" id="COG3291">
    <property type="taxonomic scope" value="Bacteria"/>
</dbReference>
<dbReference type="InterPro" id="IPR003343">
    <property type="entry name" value="Big_2"/>
</dbReference>
<dbReference type="Pfam" id="PF26628">
    <property type="entry name" value="DUF8202"/>
    <property type="match status" value="2"/>
</dbReference>
<dbReference type="Pfam" id="PF13585">
    <property type="entry name" value="CHU_C"/>
    <property type="match status" value="1"/>
</dbReference>
<dbReference type="eggNOG" id="COG5492">
    <property type="taxonomic scope" value="Bacteria"/>
</dbReference>
<dbReference type="InterPro" id="IPR014756">
    <property type="entry name" value="Ig_E-set"/>
</dbReference>
<evidence type="ECO:0000259" key="3">
    <source>
        <dbReference type="SMART" id="SM00635"/>
    </source>
</evidence>
<organism evidence="4 5">
    <name type="scientific">Flavobacterium succinicans</name>
    <dbReference type="NCBI Taxonomy" id="29536"/>
    <lineage>
        <taxon>Bacteria</taxon>
        <taxon>Pseudomonadati</taxon>
        <taxon>Bacteroidota</taxon>
        <taxon>Flavobacteriia</taxon>
        <taxon>Flavobacteriales</taxon>
        <taxon>Flavobacteriaceae</taxon>
        <taxon>Flavobacterium</taxon>
    </lineage>
</organism>
<feature type="domain" description="BIG2" evidence="3">
    <location>
        <begin position="3335"/>
        <end position="3416"/>
    </location>
</feature>
<reference evidence="5" key="1">
    <citation type="submission" date="2016-10" db="EMBL/GenBank/DDBJ databases">
        <authorList>
            <person name="Varghese N."/>
            <person name="Submissions S."/>
        </authorList>
    </citation>
    <scope>NUCLEOTIDE SEQUENCE [LARGE SCALE GENOMIC DNA]</scope>
    <source>
        <strain evidence="5">DSM 4002</strain>
    </source>
</reference>
<feature type="domain" description="BIG2" evidence="3">
    <location>
        <begin position="2555"/>
        <end position="2627"/>
    </location>
</feature>
<dbReference type="Pfam" id="PF02368">
    <property type="entry name" value="Big_2"/>
    <property type="match status" value="7"/>
</dbReference>
<feature type="domain" description="BIG2" evidence="3">
    <location>
        <begin position="2786"/>
        <end position="2864"/>
    </location>
</feature>
<feature type="region of interest" description="Disordered" evidence="1">
    <location>
        <begin position="1599"/>
        <end position="1621"/>
    </location>
</feature>
<dbReference type="EMBL" id="FOUT01000001">
    <property type="protein sequence ID" value="SFM64369.1"/>
    <property type="molecule type" value="Genomic_DNA"/>
</dbReference>
<evidence type="ECO:0000313" key="5">
    <source>
        <dbReference type="Proteomes" id="UP000182961"/>
    </source>
</evidence>
<feature type="domain" description="BIG2" evidence="3">
    <location>
        <begin position="3576"/>
        <end position="3654"/>
    </location>
</feature>
<feature type="domain" description="BIG2" evidence="3">
    <location>
        <begin position="4366"/>
        <end position="4444"/>
    </location>
</feature>
<dbReference type="SUPFAM" id="SSF49373">
    <property type="entry name" value="Invasin/intimin cell-adhesion fragments"/>
    <property type="match status" value="14"/>
</dbReference>
<keyword evidence="2" id="KW-0732">Signal</keyword>
<dbReference type="Gene3D" id="2.60.40.10">
    <property type="entry name" value="Immunoglobulins"/>
    <property type="match status" value="10"/>
</dbReference>
<feature type="domain" description="BIG2" evidence="3">
    <location>
        <begin position="2945"/>
        <end position="3019"/>
    </location>
</feature>
<feature type="domain" description="BIG2" evidence="3">
    <location>
        <begin position="4130"/>
        <end position="4206"/>
    </location>
</feature>
<feature type="domain" description="BIG2" evidence="3">
    <location>
        <begin position="5150"/>
        <end position="5231"/>
    </location>
</feature>
<name>A0A1I4SIU5_9FLAO</name>
<feature type="domain" description="BIG2" evidence="3">
    <location>
        <begin position="4528"/>
        <end position="4599"/>
    </location>
</feature>
<feature type="chain" id="PRO_5010202284" evidence="2">
    <location>
        <begin position="35"/>
        <end position="5450"/>
    </location>
</feature>
<feature type="domain" description="BIG2" evidence="3">
    <location>
        <begin position="4759"/>
        <end position="4834"/>
    </location>
</feature>